<protein>
    <recommendedName>
        <fullName evidence="2">U3 small nucleolar RNA-associated protein 20 C-terminal domain-containing protein</fullName>
    </recommendedName>
</protein>
<dbReference type="Pfam" id="PF23099">
    <property type="entry name" value="UTP20_C"/>
    <property type="match status" value="1"/>
</dbReference>
<feature type="region of interest" description="Disordered" evidence="1">
    <location>
        <begin position="1"/>
        <end position="61"/>
    </location>
</feature>
<accession>A0A368F7B1</accession>
<dbReference type="AlphaFoldDB" id="A0A368F7B1"/>
<keyword evidence="4" id="KW-1185">Reference proteome</keyword>
<evidence type="ECO:0000259" key="2">
    <source>
        <dbReference type="Pfam" id="PF23099"/>
    </source>
</evidence>
<dbReference type="OrthoDB" id="5832829at2759"/>
<proteinExistence type="predicted"/>
<evidence type="ECO:0000256" key="1">
    <source>
        <dbReference type="SAM" id="MobiDB-lite"/>
    </source>
</evidence>
<dbReference type="STRING" id="29170.A0A368F7B1"/>
<dbReference type="EMBL" id="JOJR01009397">
    <property type="protein sequence ID" value="RCN26077.1"/>
    <property type="molecule type" value="Genomic_DNA"/>
</dbReference>
<evidence type="ECO:0000313" key="4">
    <source>
        <dbReference type="Proteomes" id="UP000252519"/>
    </source>
</evidence>
<sequence length="230" mass="25178">MNEEDQALFGGRDCSLPPTGDGGGKGRTYELKGNEENHNSPGKVTAKTDSQSTEEALDPDAAEFSVQSEIQEDSQMVDAATEEEGARSIAVGLLVQISKIERHAFAPRFKEILPSFKSILMSESLWSDNSERTISGICYGIASMLQSMGESAMDMLATEDFCLLFDSLEPLMKCNGSATIRLSAACLIGQCLCSYDPTFFTTERSSQLTAWCCWQLRDKLLSEDVALLLR</sequence>
<dbReference type="Proteomes" id="UP000252519">
    <property type="component" value="Unassembled WGS sequence"/>
</dbReference>
<feature type="domain" description="U3 small nucleolar RNA-associated protein 20 C-terminal" evidence="2">
    <location>
        <begin position="86"/>
        <end position="226"/>
    </location>
</feature>
<evidence type="ECO:0000313" key="3">
    <source>
        <dbReference type="EMBL" id="RCN26077.1"/>
    </source>
</evidence>
<dbReference type="SUPFAM" id="SSF48371">
    <property type="entry name" value="ARM repeat"/>
    <property type="match status" value="1"/>
</dbReference>
<reference evidence="3 4" key="1">
    <citation type="submission" date="2014-10" db="EMBL/GenBank/DDBJ databases">
        <title>Draft genome of the hookworm Ancylostoma caninum.</title>
        <authorList>
            <person name="Mitreva M."/>
        </authorList>
    </citation>
    <scope>NUCLEOTIDE SEQUENCE [LARGE SCALE GENOMIC DNA]</scope>
    <source>
        <strain evidence="3 4">Baltimore</strain>
    </source>
</reference>
<gene>
    <name evidence="3" type="ORF">ANCCAN_28203</name>
</gene>
<dbReference type="InterPro" id="IPR057525">
    <property type="entry name" value="UTP20_C"/>
</dbReference>
<feature type="compositionally biased region" description="Polar residues" evidence="1">
    <location>
        <begin position="39"/>
        <end position="54"/>
    </location>
</feature>
<name>A0A368F7B1_ANCCA</name>
<organism evidence="3 4">
    <name type="scientific">Ancylostoma caninum</name>
    <name type="common">Dog hookworm</name>
    <dbReference type="NCBI Taxonomy" id="29170"/>
    <lineage>
        <taxon>Eukaryota</taxon>
        <taxon>Metazoa</taxon>
        <taxon>Ecdysozoa</taxon>
        <taxon>Nematoda</taxon>
        <taxon>Chromadorea</taxon>
        <taxon>Rhabditida</taxon>
        <taxon>Rhabditina</taxon>
        <taxon>Rhabditomorpha</taxon>
        <taxon>Strongyloidea</taxon>
        <taxon>Ancylostomatidae</taxon>
        <taxon>Ancylostomatinae</taxon>
        <taxon>Ancylostoma</taxon>
    </lineage>
</organism>
<comment type="caution">
    <text evidence="3">The sequence shown here is derived from an EMBL/GenBank/DDBJ whole genome shotgun (WGS) entry which is preliminary data.</text>
</comment>
<feature type="compositionally biased region" description="Basic and acidic residues" evidence="1">
    <location>
        <begin position="27"/>
        <end position="38"/>
    </location>
</feature>
<dbReference type="InterPro" id="IPR016024">
    <property type="entry name" value="ARM-type_fold"/>
</dbReference>